<dbReference type="PANTHER" id="PTHR34220:SF11">
    <property type="entry name" value="SENSOR PROTEIN KINASE HPTS"/>
    <property type="match status" value="1"/>
</dbReference>
<feature type="coiled-coil region" evidence="14">
    <location>
        <begin position="332"/>
        <end position="366"/>
    </location>
</feature>
<dbReference type="InterPro" id="IPR036890">
    <property type="entry name" value="HATPase_C_sf"/>
</dbReference>
<organism evidence="17 18">
    <name type="scientific">Paenibacillus yanchengensis</name>
    <dbReference type="NCBI Taxonomy" id="2035833"/>
    <lineage>
        <taxon>Bacteria</taxon>
        <taxon>Bacillati</taxon>
        <taxon>Bacillota</taxon>
        <taxon>Bacilli</taxon>
        <taxon>Bacillales</taxon>
        <taxon>Paenibacillaceae</taxon>
        <taxon>Paenibacillus</taxon>
    </lineage>
</organism>
<dbReference type="SMART" id="SM00387">
    <property type="entry name" value="HATPase_c"/>
    <property type="match status" value="1"/>
</dbReference>
<keyword evidence="12" id="KW-0902">Two-component regulatory system</keyword>
<dbReference type="InterPro" id="IPR010559">
    <property type="entry name" value="Sig_transdc_His_kin_internal"/>
</dbReference>
<evidence type="ECO:0000256" key="6">
    <source>
        <dbReference type="ARBA" id="ARBA00022679"/>
    </source>
</evidence>
<keyword evidence="5" id="KW-0597">Phosphoprotein</keyword>
<keyword evidence="14" id="KW-0175">Coiled coil</keyword>
<dbReference type="InterPro" id="IPR050640">
    <property type="entry name" value="Bact_2-comp_sensor_kinase"/>
</dbReference>
<keyword evidence="18" id="KW-1185">Reference proteome</keyword>
<evidence type="ECO:0000256" key="2">
    <source>
        <dbReference type="ARBA" id="ARBA00004651"/>
    </source>
</evidence>
<evidence type="ECO:0000256" key="12">
    <source>
        <dbReference type="ARBA" id="ARBA00023012"/>
    </source>
</evidence>
<evidence type="ECO:0000256" key="15">
    <source>
        <dbReference type="SAM" id="Phobius"/>
    </source>
</evidence>
<sequence length="568" mass="65113">MSLKTRITWFFILSTLVPFVCTAWLSYTAMSSILVNKLQSSQYNQLAQVQMSLENAYDNLNIIVQQLAIPGNIGYKLRDYLYTDNESDKRILAKELETDVSLLSFTSPTISLTTYYFNSLKTALFANTSTKSDFNLLALPLPLSTRYQISNFAPHLSNERYNNGYVISALQKLDLPGQEEVYAYVESSYHFTAINEENVVTANPYYLLLNSSNTITYSELPEMYPVGNYFQNDQAEQTNGLDEHHYWFKTSSTAQGWQVVSLIPKSQYNAERDHWVLQMLGLLILFIVITLILAGVLWKTIFNPLHLFHREMKWLSNGQLHPIIKKSNIIEFDELLQQFRNMKNQIAVLFQEVEIKEKKRADLEIEKLLYQINPHFLMNTLDTVHWLAVMNGQKEIDQLVSSLNKLLYYNLGKLGELSTIEEELESLKQYLLLQEIRYQFKFDLQIEAEAPVLQTIVPRFILQPIVENALYHGLDDQGFIRVTVAEQDQDVVISVMDNGTGISEQDIAILLHEDQLEHKKAGIGIGIPYVIRMLDSYFEGKAKVEIESELGIGTTIYLTLPAGGMTVD</sequence>
<feature type="domain" description="Histidine kinase" evidence="16">
    <location>
        <begin position="461"/>
        <end position="564"/>
    </location>
</feature>
<evidence type="ECO:0000256" key="10">
    <source>
        <dbReference type="ARBA" id="ARBA00022840"/>
    </source>
</evidence>
<gene>
    <name evidence="17" type="ORF">ACFSJH_19020</name>
</gene>
<keyword evidence="6 17" id="KW-0808">Transferase</keyword>
<dbReference type="SUPFAM" id="SSF55874">
    <property type="entry name" value="ATPase domain of HSP90 chaperone/DNA topoisomerase II/histidine kinase"/>
    <property type="match status" value="1"/>
</dbReference>
<accession>A0ABW4YQE2</accession>
<evidence type="ECO:0000256" key="1">
    <source>
        <dbReference type="ARBA" id="ARBA00000085"/>
    </source>
</evidence>
<proteinExistence type="predicted"/>
<dbReference type="Gene3D" id="6.10.340.10">
    <property type="match status" value="1"/>
</dbReference>
<keyword evidence="9 17" id="KW-0418">Kinase</keyword>
<comment type="subcellular location">
    <subcellularLocation>
        <location evidence="2">Cell membrane</location>
        <topology evidence="2">Multi-pass membrane protein</topology>
    </subcellularLocation>
</comment>
<dbReference type="Pfam" id="PF06580">
    <property type="entry name" value="His_kinase"/>
    <property type="match status" value="1"/>
</dbReference>
<dbReference type="Gene3D" id="3.30.565.10">
    <property type="entry name" value="Histidine kinase-like ATPase, C-terminal domain"/>
    <property type="match status" value="1"/>
</dbReference>
<feature type="transmembrane region" description="Helical" evidence="15">
    <location>
        <begin position="275"/>
        <end position="298"/>
    </location>
</feature>
<evidence type="ECO:0000256" key="4">
    <source>
        <dbReference type="ARBA" id="ARBA00022475"/>
    </source>
</evidence>
<evidence type="ECO:0000256" key="8">
    <source>
        <dbReference type="ARBA" id="ARBA00022741"/>
    </source>
</evidence>
<dbReference type="PANTHER" id="PTHR34220">
    <property type="entry name" value="SENSOR HISTIDINE KINASE YPDA"/>
    <property type="match status" value="1"/>
</dbReference>
<dbReference type="RefSeq" id="WP_377775145.1">
    <property type="nucleotide sequence ID" value="NZ_JBHUHO010000047.1"/>
</dbReference>
<dbReference type="EC" id="2.7.13.3" evidence="3"/>
<evidence type="ECO:0000259" key="16">
    <source>
        <dbReference type="PROSITE" id="PS50109"/>
    </source>
</evidence>
<comment type="caution">
    <text evidence="17">The sequence shown here is derived from an EMBL/GenBank/DDBJ whole genome shotgun (WGS) entry which is preliminary data.</text>
</comment>
<evidence type="ECO:0000313" key="18">
    <source>
        <dbReference type="Proteomes" id="UP001597362"/>
    </source>
</evidence>
<dbReference type="Proteomes" id="UP001597362">
    <property type="component" value="Unassembled WGS sequence"/>
</dbReference>
<evidence type="ECO:0000256" key="7">
    <source>
        <dbReference type="ARBA" id="ARBA00022692"/>
    </source>
</evidence>
<keyword evidence="11 15" id="KW-1133">Transmembrane helix</keyword>
<dbReference type="InterPro" id="IPR003594">
    <property type="entry name" value="HATPase_dom"/>
</dbReference>
<comment type="catalytic activity">
    <reaction evidence="1">
        <text>ATP + protein L-histidine = ADP + protein N-phospho-L-histidine.</text>
        <dbReference type="EC" id="2.7.13.3"/>
    </reaction>
</comment>
<keyword evidence="4" id="KW-1003">Cell membrane</keyword>
<dbReference type="PRINTS" id="PR00344">
    <property type="entry name" value="BCTRLSENSOR"/>
</dbReference>
<dbReference type="InterPro" id="IPR004358">
    <property type="entry name" value="Sig_transdc_His_kin-like_C"/>
</dbReference>
<keyword evidence="10" id="KW-0067">ATP-binding</keyword>
<dbReference type="Pfam" id="PF02518">
    <property type="entry name" value="HATPase_c"/>
    <property type="match status" value="1"/>
</dbReference>
<reference evidence="18" key="1">
    <citation type="journal article" date="2019" name="Int. J. Syst. Evol. Microbiol.">
        <title>The Global Catalogue of Microorganisms (GCM) 10K type strain sequencing project: providing services to taxonomists for standard genome sequencing and annotation.</title>
        <authorList>
            <consortium name="The Broad Institute Genomics Platform"/>
            <consortium name="The Broad Institute Genome Sequencing Center for Infectious Disease"/>
            <person name="Wu L."/>
            <person name="Ma J."/>
        </authorList>
    </citation>
    <scope>NUCLEOTIDE SEQUENCE [LARGE SCALE GENOMIC DNA]</scope>
    <source>
        <strain evidence="18">GH52</strain>
    </source>
</reference>
<evidence type="ECO:0000256" key="9">
    <source>
        <dbReference type="ARBA" id="ARBA00022777"/>
    </source>
</evidence>
<keyword evidence="13 15" id="KW-0472">Membrane</keyword>
<evidence type="ECO:0000256" key="3">
    <source>
        <dbReference type="ARBA" id="ARBA00012438"/>
    </source>
</evidence>
<name>A0ABW4YQE2_9BACL</name>
<evidence type="ECO:0000256" key="14">
    <source>
        <dbReference type="SAM" id="Coils"/>
    </source>
</evidence>
<dbReference type="InterPro" id="IPR005467">
    <property type="entry name" value="His_kinase_dom"/>
</dbReference>
<evidence type="ECO:0000256" key="11">
    <source>
        <dbReference type="ARBA" id="ARBA00022989"/>
    </source>
</evidence>
<protein>
    <recommendedName>
        <fullName evidence="3">histidine kinase</fullName>
        <ecNumber evidence="3">2.7.13.3</ecNumber>
    </recommendedName>
</protein>
<dbReference type="GO" id="GO:0004673">
    <property type="term" value="F:protein histidine kinase activity"/>
    <property type="evidence" value="ECO:0007669"/>
    <property type="project" value="UniProtKB-EC"/>
</dbReference>
<evidence type="ECO:0000256" key="5">
    <source>
        <dbReference type="ARBA" id="ARBA00022553"/>
    </source>
</evidence>
<keyword evidence="7 15" id="KW-0812">Transmembrane</keyword>
<keyword evidence="8" id="KW-0547">Nucleotide-binding</keyword>
<evidence type="ECO:0000313" key="17">
    <source>
        <dbReference type="EMBL" id="MFD2117828.1"/>
    </source>
</evidence>
<dbReference type="PROSITE" id="PS50109">
    <property type="entry name" value="HIS_KIN"/>
    <property type="match status" value="1"/>
</dbReference>
<evidence type="ECO:0000256" key="13">
    <source>
        <dbReference type="ARBA" id="ARBA00023136"/>
    </source>
</evidence>
<feature type="transmembrane region" description="Helical" evidence="15">
    <location>
        <begin position="7"/>
        <end position="27"/>
    </location>
</feature>
<dbReference type="EMBL" id="JBHUHO010000047">
    <property type="protein sequence ID" value="MFD2117828.1"/>
    <property type="molecule type" value="Genomic_DNA"/>
</dbReference>